<evidence type="ECO:0000256" key="15">
    <source>
        <dbReference type="HAMAP-Rule" id="MF_00103"/>
    </source>
</evidence>
<dbReference type="SUPFAM" id="SSF46946">
    <property type="entry name" value="S13-like H2TH domain"/>
    <property type="match status" value="1"/>
</dbReference>
<evidence type="ECO:0000256" key="10">
    <source>
        <dbReference type="ARBA" id="ARBA00023204"/>
    </source>
</evidence>
<dbReference type="CDD" id="cd08966">
    <property type="entry name" value="EcFpg-like_N"/>
    <property type="match status" value="1"/>
</dbReference>
<comment type="cofactor">
    <cofactor evidence="15">
        <name>Zn(2+)</name>
        <dbReference type="ChEBI" id="CHEBI:29105"/>
    </cofactor>
    <text evidence="15">Binds 1 zinc ion per subunit.</text>
</comment>
<protein>
    <recommendedName>
        <fullName evidence="15">Formamidopyrimidine-DNA glycosylase</fullName>
        <shortName evidence="15">Fapy-DNA glycosylase</shortName>
        <ecNumber evidence="15">3.2.2.23</ecNumber>
    </recommendedName>
    <alternativeName>
        <fullName evidence="15">DNA-(apurinic or apyrimidinic site) lyase MutM</fullName>
        <shortName evidence="15">AP lyase MutM</shortName>
        <ecNumber evidence="15">4.2.99.18</ecNumber>
    </alternativeName>
</protein>
<evidence type="ECO:0000256" key="6">
    <source>
        <dbReference type="ARBA" id="ARBA00022771"/>
    </source>
</evidence>
<evidence type="ECO:0000256" key="2">
    <source>
        <dbReference type="ARBA" id="ARBA00009409"/>
    </source>
</evidence>
<dbReference type="FunFam" id="1.10.8.50:FF:000003">
    <property type="entry name" value="Formamidopyrimidine-DNA glycosylase"/>
    <property type="match status" value="1"/>
</dbReference>
<dbReference type="NCBIfam" id="NF002211">
    <property type="entry name" value="PRK01103.1"/>
    <property type="match status" value="1"/>
</dbReference>
<accession>A0A223CZM8</accession>
<keyword evidence="6 15" id="KW-0863">Zinc-finger</keyword>
<evidence type="ECO:0000313" key="19">
    <source>
        <dbReference type="Proteomes" id="UP000214688"/>
    </source>
</evidence>
<feature type="binding site" evidence="15">
    <location>
        <position position="112"/>
    </location>
    <ligand>
        <name>DNA</name>
        <dbReference type="ChEBI" id="CHEBI:16991"/>
    </ligand>
</feature>
<feature type="binding site" evidence="15">
    <location>
        <position position="156"/>
    </location>
    <ligand>
        <name>DNA</name>
        <dbReference type="ChEBI" id="CHEBI:16991"/>
    </ligand>
</feature>
<evidence type="ECO:0000256" key="11">
    <source>
        <dbReference type="ARBA" id="ARBA00023239"/>
    </source>
</evidence>
<dbReference type="InterPro" id="IPR010663">
    <property type="entry name" value="Znf_FPG/IleRS"/>
</dbReference>
<proteinExistence type="inferred from homology"/>
<gene>
    <name evidence="15 18" type="primary">mutM</name>
    <name evidence="15" type="synonym">fpg</name>
    <name evidence="18" type="ORF">CIG75_05615</name>
</gene>
<dbReference type="InterPro" id="IPR020629">
    <property type="entry name" value="FPG_Glyclase"/>
</dbReference>
<keyword evidence="7 15" id="KW-0378">Hydrolase</keyword>
<comment type="catalytic activity">
    <reaction evidence="14 15">
        <text>2'-deoxyribonucleotide-(2'-deoxyribose 5'-phosphate)-2'-deoxyribonucleotide-DNA = a 3'-end 2'-deoxyribonucleotide-(2,3-dehydro-2,3-deoxyribose 5'-phosphate)-DNA + a 5'-end 5'-phospho-2'-deoxyribonucleoside-DNA + H(+)</text>
        <dbReference type="Rhea" id="RHEA:66592"/>
        <dbReference type="Rhea" id="RHEA-COMP:13180"/>
        <dbReference type="Rhea" id="RHEA-COMP:16897"/>
        <dbReference type="Rhea" id="RHEA-COMP:17067"/>
        <dbReference type="ChEBI" id="CHEBI:15378"/>
        <dbReference type="ChEBI" id="CHEBI:136412"/>
        <dbReference type="ChEBI" id="CHEBI:157695"/>
        <dbReference type="ChEBI" id="CHEBI:167181"/>
        <dbReference type="EC" id="4.2.99.18"/>
    </reaction>
</comment>
<evidence type="ECO:0000256" key="7">
    <source>
        <dbReference type="ARBA" id="ARBA00022801"/>
    </source>
</evidence>
<dbReference type="KEGG" id="tab:CIG75_05615"/>
<dbReference type="RefSeq" id="WP_094235778.1">
    <property type="nucleotide sequence ID" value="NZ_CP022657.1"/>
</dbReference>
<dbReference type="Pfam" id="PF01149">
    <property type="entry name" value="Fapy_DNA_glyco"/>
    <property type="match status" value="1"/>
</dbReference>
<evidence type="ECO:0000256" key="8">
    <source>
        <dbReference type="ARBA" id="ARBA00022833"/>
    </source>
</evidence>
<dbReference type="Gene3D" id="1.10.8.50">
    <property type="match status" value="1"/>
</dbReference>
<dbReference type="NCBIfam" id="TIGR00577">
    <property type="entry name" value="fpg"/>
    <property type="match status" value="1"/>
</dbReference>
<dbReference type="AlphaFoldDB" id="A0A223CZM8"/>
<name>A0A223CZM8_9BACL</name>
<keyword evidence="13 15" id="KW-0326">Glycosidase</keyword>
<keyword evidence="12 15" id="KW-0511">Multifunctional enzyme</keyword>
<dbReference type="GO" id="GO:0008270">
    <property type="term" value="F:zinc ion binding"/>
    <property type="evidence" value="ECO:0007669"/>
    <property type="project" value="UniProtKB-UniRule"/>
</dbReference>
<sequence length="278" mass="30947">MPELPEVETVRRGLQSLVLGKTIDHVTVSLPRIIRMPDDVQQFALMIQGHTIDAVERRGKYLLLDIGPYTLVSHLRMEGRYGVYRSEEPIEKHTHVIFHFTDGMELRYKDVRQFGTMDLLPRGEYALLPGLAALGPEPLDATFTVDVLRQALHKRRSGKIKVLLLDQTFVAGLGNIYVDEVLFRSGIHPEANGPSLQEEQIVRLHDAIVAVLTQSVELGGSSVKSYVNGYGQEGGMQHQHKVYGLEETPCPNCGTEIAKSRVGGRGTHFCPSCQPLNN</sequence>
<dbReference type="InterPro" id="IPR000214">
    <property type="entry name" value="Znf_DNA_glyclase/AP_lyase"/>
</dbReference>
<evidence type="ECO:0000256" key="14">
    <source>
        <dbReference type="ARBA" id="ARBA00044632"/>
    </source>
</evidence>
<dbReference type="GO" id="GO:0003684">
    <property type="term" value="F:damaged DNA binding"/>
    <property type="evidence" value="ECO:0007669"/>
    <property type="project" value="InterPro"/>
</dbReference>
<feature type="binding site" evidence="15">
    <location>
        <position position="93"/>
    </location>
    <ligand>
        <name>DNA</name>
        <dbReference type="ChEBI" id="CHEBI:16991"/>
    </ligand>
</feature>
<evidence type="ECO:0000259" key="16">
    <source>
        <dbReference type="PROSITE" id="PS51066"/>
    </source>
</evidence>
<dbReference type="EMBL" id="CP022657">
    <property type="protein sequence ID" value="ASS74526.1"/>
    <property type="molecule type" value="Genomic_DNA"/>
</dbReference>
<evidence type="ECO:0000256" key="13">
    <source>
        <dbReference type="ARBA" id="ARBA00023295"/>
    </source>
</evidence>
<evidence type="ECO:0000256" key="5">
    <source>
        <dbReference type="ARBA" id="ARBA00022763"/>
    </source>
</evidence>
<comment type="catalytic activity">
    <reaction evidence="1 15">
        <text>Hydrolysis of DNA containing ring-opened 7-methylguanine residues, releasing 2,6-diamino-4-hydroxy-5-(N-methyl)formamidopyrimidine.</text>
        <dbReference type="EC" id="3.2.2.23"/>
    </reaction>
</comment>
<dbReference type="GO" id="GO:0034039">
    <property type="term" value="F:8-oxo-7,8-dihydroguanine DNA N-glycosylase activity"/>
    <property type="evidence" value="ECO:0007669"/>
    <property type="project" value="TreeGrafter"/>
</dbReference>
<feature type="domain" description="Formamidopyrimidine-DNA glycosylase catalytic" evidence="17">
    <location>
        <begin position="2"/>
        <end position="115"/>
    </location>
</feature>
<evidence type="ECO:0000256" key="1">
    <source>
        <dbReference type="ARBA" id="ARBA00001668"/>
    </source>
</evidence>
<dbReference type="InterPro" id="IPR012319">
    <property type="entry name" value="FPG_cat"/>
</dbReference>
<keyword evidence="8 15" id="KW-0862">Zinc</keyword>
<keyword evidence="4 15" id="KW-0479">Metal-binding</keyword>
<evidence type="ECO:0000256" key="3">
    <source>
        <dbReference type="ARBA" id="ARBA00011245"/>
    </source>
</evidence>
<dbReference type="OrthoDB" id="9800855at2"/>
<evidence type="ECO:0000256" key="4">
    <source>
        <dbReference type="ARBA" id="ARBA00022723"/>
    </source>
</evidence>
<dbReference type="SUPFAM" id="SSF81624">
    <property type="entry name" value="N-terminal domain of MutM-like DNA repair proteins"/>
    <property type="match status" value="1"/>
</dbReference>
<dbReference type="Pfam" id="PF06831">
    <property type="entry name" value="H2TH"/>
    <property type="match status" value="1"/>
</dbReference>
<dbReference type="InterPro" id="IPR015886">
    <property type="entry name" value="H2TH_FPG"/>
</dbReference>
<dbReference type="EC" id="3.2.2.23" evidence="15"/>
<dbReference type="GO" id="GO:0006284">
    <property type="term" value="P:base-excision repair"/>
    <property type="evidence" value="ECO:0007669"/>
    <property type="project" value="InterPro"/>
</dbReference>
<dbReference type="PROSITE" id="PS51066">
    <property type="entry name" value="ZF_FPG_2"/>
    <property type="match status" value="1"/>
</dbReference>
<dbReference type="PROSITE" id="PS51068">
    <property type="entry name" value="FPG_CAT"/>
    <property type="match status" value="1"/>
</dbReference>
<dbReference type="Proteomes" id="UP000214688">
    <property type="component" value="Chromosome"/>
</dbReference>
<reference evidence="18 19" key="1">
    <citation type="journal article" date="2015" name="Int. J. Syst. Evol. Microbiol.">
        <title>Tumebacillus algifaecis sp. nov., isolated from decomposing algal scum.</title>
        <authorList>
            <person name="Wu Y.F."/>
            <person name="Zhang B."/>
            <person name="Xing P."/>
            <person name="Wu Q.L."/>
            <person name="Liu S.J."/>
        </authorList>
    </citation>
    <scope>NUCLEOTIDE SEQUENCE [LARGE SCALE GENOMIC DNA]</scope>
    <source>
        <strain evidence="18 19">THMBR28</strain>
    </source>
</reference>
<dbReference type="InterPro" id="IPR035937">
    <property type="entry name" value="FPG_N"/>
</dbReference>
<dbReference type="PANTHER" id="PTHR22993:SF9">
    <property type="entry name" value="FORMAMIDOPYRIMIDINE-DNA GLYCOSYLASE"/>
    <property type="match status" value="1"/>
</dbReference>
<keyword evidence="9 15" id="KW-0238">DNA-binding</keyword>
<comment type="subunit">
    <text evidence="3 15">Monomer.</text>
</comment>
<keyword evidence="19" id="KW-1185">Reference proteome</keyword>
<dbReference type="PANTHER" id="PTHR22993">
    <property type="entry name" value="FORMAMIDOPYRIMIDINE-DNA GLYCOSYLASE"/>
    <property type="match status" value="1"/>
</dbReference>
<feature type="active site" description="Proton donor; for beta-elimination activity" evidence="15">
    <location>
        <position position="60"/>
    </location>
</feature>
<dbReference type="Pfam" id="PF06827">
    <property type="entry name" value="zf-FPG_IleRS"/>
    <property type="match status" value="1"/>
</dbReference>
<dbReference type="HAMAP" id="MF_00103">
    <property type="entry name" value="Fapy_DNA_glycosyl"/>
    <property type="match status" value="1"/>
</dbReference>
<feature type="active site" description="Proton donor; for delta-elimination activity" evidence="15">
    <location>
        <position position="265"/>
    </location>
</feature>
<dbReference type="GO" id="GO:0140078">
    <property type="term" value="F:class I DNA-(apurinic or apyrimidinic site) endonuclease activity"/>
    <property type="evidence" value="ECO:0007669"/>
    <property type="project" value="UniProtKB-EC"/>
</dbReference>
<keyword evidence="10 15" id="KW-0234">DNA repair</keyword>
<dbReference type="InterPro" id="IPR015887">
    <property type="entry name" value="DNA_glyclase_Znf_dom_DNA_BS"/>
</dbReference>
<dbReference type="InterPro" id="IPR010979">
    <property type="entry name" value="Ribosomal_uS13-like_H2TH"/>
</dbReference>
<dbReference type="Gene3D" id="3.20.190.10">
    <property type="entry name" value="MutM-like, N-terminal"/>
    <property type="match status" value="1"/>
</dbReference>
<feature type="domain" description="FPG-type" evidence="16">
    <location>
        <begin position="241"/>
        <end position="275"/>
    </location>
</feature>
<dbReference type="SUPFAM" id="SSF57716">
    <property type="entry name" value="Glucocorticoid receptor-like (DNA-binding domain)"/>
    <property type="match status" value="1"/>
</dbReference>
<dbReference type="GO" id="GO:0003690">
    <property type="term" value="F:double-stranded DNA binding"/>
    <property type="evidence" value="ECO:0007669"/>
    <property type="project" value="UniProtKB-ARBA"/>
</dbReference>
<evidence type="ECO:0000256" key="9">
    <source>
        <dbReference type="ARBA" id="ARBA00023125"/>
    </source>
</evidence>
<feature type="active site" description="Schiff-base intermediate with DNA" evidence="15">
    <location>
        <position position="2"/>
    </location>
</feature>
<organism evidence="18 19">
    <name type="scientific">Tumebacillus algifaecis</name>
    <dbReference type="NCBI Taxonomy" id="1214604"/>
    <lineage>
        <taxon>Bacteria</taxon>
        <taxon>Bacillati</taxon>
        <taxon>Bacillota</taxon>
        <taxon>Bacilli</taxon>
        <taxon>Bacillales</taxon>
        <taxon>Alicyclobacillaceae</taxon>
        <taxon>Tumebacillus</taxon>
    </lineage>
</organism>
<comment type="similarity">
    <text evidence="2 15">Belongs to the FPG family.</text>
</comment>
<feature type="active site" description="Proton donor" evidence="15">
    <location>
        <position position="3"/>
    </location>
</feature>
<keyword evidence="5 15" id="KW-0227">DNA damage</keyword>
<comment type="function">
    <text evidence="15">Involved in base excision repair of DNA damaged by oxidation or by mutagenic agents. Acts as DNA glycosylase that recognizes and removes damaged bases. Has a preference for oxidized purines, such as 7,8-dihydro-8-oxoguanine (8-oxoG). Has AP (apurinic/apyrimidinic) lyase activity and introduces nicks in the DNA strand. Cleaves the DNA backbone by beta-delta elimination to generate a single-strand break at the site of the removed base with both 3'- and 5'-phosphates.</text>
</comment>
<dbReference type="PROSITE" id="PS01242">
    <property type="entry name" value="ZF_FPG_1"/>
    <property type="match status" value="1"/>
</dbReference>
<dbReference type="SMART" id="SM01232">
    <property type="entry name" value="H2TH"/>
    <property type="match status" value="1"/>
</dbReference>
<evidence type="ECO:0000259" key="17">
    <source>
        <dbReference type="PROSITE" id="PS51068"/>
    </source>
</evidence>
<dbReference type="FunFam" id="3.20.190.10:FF:000001">
    <property type="entry name" value="Formamidopyrimidine-DNA glycosylase"/>
    <property type="match status" value="1"/>
</dbReference>
<evidence type="ECO:0000256" key="12">
    <source>
        <dbReference type="ARBA" id="ARBA00023268"/>
    </source>
</evidence>
<keyword evidence="11 15" id="KW-0456">Lyase</keyword>
<dbReference type="SMART" id="SM00898">
    <property type="entry name" value="Fapy_DNA_glyco"/>
    <property type="match status" value="1"/>
</dbReference>
<dbReference type="EC" id="4.2.99.18" evidence="15"/>
<evidence type="ECO:0000313" key="18">
    <source>
        <dbReference type="EMBL" id="ASS74526.1"/>
    </source>
</evidence>